<dbReference type="EMBL" id="JARKIB010000340">
    <property type="protein sequence ID" value="KAJ7713612.1"/>
    <property type="molecule type" value="Genomic_DNA"/>
</dbReference>
<gene>
    <name evidence="1" type="ORF">B0H16DRAFT_1743215</name>
</gene>
<proteinExistence type="predicted"/>
<organism evidence="1 2">
    <name type="scientific">Mycena metata</name>
    <dbReference type="NCBI Taxonomy" id="1033252"/>
    <lineage>
        <taxon>Eukaryota</taxon>
        <taxon>Fungi</taxon>
        <taxon>Dikarya</taxon>
        <taxon>Basidiomycota</taxon>
        <taxon>Agaricomycotina</taxon>
        <taxon>Agaricomycetes</taxon>
        <taxon>Agaricomycetidae</taxon>
        <taxon>Agaricales</taxon>
        <taxon>Marasmiineae</taxon>
        <taxon>Mycenaceae</taxon>
        <taxon>Mycena</taxon>
    </lineage>
</organism>
<evidence type="ECO:0000313" key="2">
    <source>
        <dbReference type="Proteomes" id="UP001215598"/>
    </source>
</evidence>
<name>A0AAD7H732_9AGAR</name>
<reference evidence="1" key="1">
    <citation type="submission" date="2023-03" db="EMBL/GenBank/DDBJ databases">
        <title>Massive genome expansion in bonnet fungi (Mycena s.s.) driven by repeated elements and novel gene families across ecological guilds.</title>
        <authorList>
            <consortium name="Lawrence Berkeley National Laboratory"/>
            <person name="Harder C.B."/>
            <person name="Miyauchi S."/>
            <person name="Viragh M."/>
            <person name="Kuo A."/>
            <person name="Thoen E."/>
            <person name="Andreopoulos B."/>
            <person name="Lu D."/>
            <person name="Skrede I."/>
            <person name="Drula E."/>
            <person name="Henrissat B."/>
            <person name="Morin E."/>
            <person name="Kohler A."/>
            <person name="Barry K."/>
            <person name="LaButti K."/>
            <person name="Morin E."/>
            <person name="Salamov A."/>
            <person name="Lipzen A."/>
            <person name="Mereny Z."/>
            <person name="Hegedus B."/>
            <person name="Baldrian P."/>
            <person name="Stursova M."/>
            <person name="Weitz H."/>
            <person name="Taylor A."/>
            <person name="Grigoriev I.V."/>
            <person name="Nagy L.G."/>
            <person name="Martin F."/>
            <person name="Kauserud H."/>
        </authorList>
    </citation>
    <scope>NUCLEOTIDE SEQUENCE</scope>
    <source>
        <strain evidence="1">CBHHK182m</strain>
    </source>
</reference>
<sequence length="61" mass="6931">MAILSRVTFRSTFLARPHDYESFLAALANDTANCKRQTLLSEIRARERKATIFVTLYPLAA</sequence>
<evidence type="ECO:0000313" key="1">
    <source>
        <dbReference type="EMBL" id="KAJ7713612.1"/>
    </source>
</evidence>
<dbReference type="AlphaFoldDB" id="A0AAD7H732"/>
<protein>
    <submittedName>
        <fullName evidence="1">Uncharacterized protein</fullName>
    </submittedName>
</protein>
<keyword evidence="2" id="KW-1185">Reference proteome</keyword>
<dbReference type="Proteomes" id="UP001215598">
    <property type="component" value="Unassembled WGS sequence"/>
</dbReference>
<comment type="caution">
    <text evidence="1">The sequence shown here is derived from an EMBL/GenBank/DDBJ whole genome shotgun (WGS) entry which is preliminary data.</text>
</comment>
<accession>A0AAD7H732</accession>